<proteinExistence type="inferred from homology"/>
<name>A0A6B4JNV2_CLOBO</name>
<dbReference type="Pfam" id="PF26078">
    <property type="entry name" value="Baseplate_J_M"/>
    <property type="match status" value="1"/>
</dbReference>
<feature type="domain" description="Baseplate protein J-like barrel" evidence="2">
    <location>
        <begin position="91"/>
        <end position="176"/>
    </location>
</feature>
<comment type="caution">
    <text evidence="5">The sequence shown here is derived from an EMBL/GenBank/DDBJ whole genome shotgun (WGS) entry which is preliminary data.</text>
</comment>
<evidence type="ECO:0000259" key="4">
    <source>
        <dbReference type="Pfam" id="PF26079"/>
    </source>
</evidence>
<feature type="domain" description="Baseplate J-like C-terminal" evidence="4">
    <location>
        <begin position="284"/>
        <end position="368"/>
    </location>
</feature>
<dbReference type="AlphaFoldDB" id="A0A6B4JNV2"/>
<dbReference type="InterPro" id="IPR052399">
    <property type="entry name" value="Phage_Baseplate_Assmbl_Protein"/>
</dbReference>
<evidence type="ECO:0000256" key="1">
    <source>
        <dbReference type="ARBA" id="ARBA00038087"/>
    </source>
</evidence>
<dbReference type="Proteomes" id="UP000486903">
    <property type="component" value="Unassembled WGS sequence"/>
</dbReference>
<dbReference type="RefSeq" id="WP_003370857.1">
    <property type="nucleotide sequence ID" value="NZ_JACBBA010000004.1"/>
</dbReference>
<protein>
    <submittedName>
        <fullName evidence="5">Baseplate J/gp47 family protein</fullName>
    </submittedName>
</protein>
<evidence type="ECO:0000313" key="5">
    <source>
        <dbReference type="EMBL" id="NFV26526.1"/>
    </source>
</evidence>
<dbReference type="InterPro" id="IPR006949">
    <property type="entry name" value="Barrel_Baseplate_J-like"/>
</dbReference>
<reference evidence="5 6" key="1">
    <citation type="submission" date="2019-04" db="EMBL/GenBank/DDBJ databases">
        <title>Genome sequencing of Clostridium botulinum Groups I-IV and Clostridium butyricum.</title>
        <authorList>
            <person name="Brunt J."/>
            <person name="Van Vliet A.H.M."/>
            <person name="Stringer S.C."/>
            <person name="Carter A.T."/>
            <person name="Peck M.W."/>
        </authorList>
    </citation>
    <scope>NUCLEOTIDE SEQUENCE [LARGE SCALE GENOMIC DNA]</scope>
    <source>
        <strain evidence="5 6">BL81</strain>
    </source>
</reference>
<dbReference type="PANTHER" id="PTHR37829:SF3">
    <property type="entry name" value="PROTEIN JAYE-RELATED"/>
    <property type="match status" value="1"/>
</dbReference>
<evidence type="ECO:0000313" key="6">
    <source>
        <dbReference type="Proteomes" id="UP000486903"/>
    </source>
</evidence>
<sequence>MKMPDFLTEDVEKIHRRMMEKAPPGVSTIEGEIFWDATRPSAIEKERTEKIQMQNILKMAHSQTATGKYLEYLGECQGTFKNNATASTGYVEITANKGTIIPLNYLVGTKSTDIEESISFKTLGTKIIDESGKALIKCECTKTGIIGNVESNTITLVYKPINGLQNITNPEKFTGGTEIEDEEHYRERVIESEQEDKLSGADTDYIRWAKEVDGVGYADCIELWNGPQTVKVLVLDSNNEPANEELIAKVKDYIYPNKKTSESRGGKAPVGAIVTIATATTLKINVSAKFTFTDGFNQETILTALKSKISEYLKKIKINGIVKYKAIDTIIGSYVLQDEGIDDYTNLTINNSATNIQLVDQIAAIGDVINASN</sequence>
<dbReference type="PANTHER" id="PTHR37829">
    <property type="entry name" value="PHAGE-LIKE ELEMENT PBSX PROTEIN XKDT"/>
    <property type="match status" value="1"/>
</dbReference>
<dbReference type="Pfam" id="PF26079">
    <property type="entry name" value="Baseplate_J_C"/>
    <property type="match status" value="1"/>
</dbReference>
<dbReference type="EMBL" id="SXFB01000006">
    <property type="protein sequence ID" value="NFV26526.1"/>
    <property type="molecule type" value="Genomic_DNA"/>
</dbReference>
<dbReference type="Pfam" id="PF04865">
    <property type="entry name" value="Baseplate_J"/>
    <property type="match status" value="1"/>
</dbReference>
<gene>
    <name evidence="5" type="ORF">FDG31_10160</name>
</gene>
<dbReference type="InterPro" id="IPR058531">
    <property type="entry name" value="Baseplate_J_M"/>
</dbReference>
<organism evidence="5 6">
    <name type="scientific">Clostridium botulinum</name>
    <dbReference type="NCBI Taxonomy" id="1491"/>
    <lineage>
        <taxon>Bacteria</taxon>
        <taxon>Bacillati</taxon>
        <taxon>Bacillota</taxon>
        <taxon>Clostridia</taxon>
        <taxon>Eubacteriales</taxon>
        <taxon>Clostridiaceae</taxon>
        <taxon>Clostridium</taxon>
    </lineage>
</organism>
<evidence type="ECO:0000259" key="2">
    <source>
        <dbReference type="Pfam" id="PF04865"/>
    </source>
</evidence>
<feature type="domain" description="Baseplate J-like central" evidence="3">
    <location>
        <begin position="199"/>
        <end position="277"/>
    </location>
</feature>
<comment type="similarity">
    <text evidence="1">Belongs to the Mu gp47/PBSX XkdT family.</text>
</comment>
<accession>A0A6B4JNV2</accession>
<dbReference type="InterPro" id="IPR058530">
    <property type="entry name" value="Baseplate_J-like_C"/>
</dbReference>
<evidence type="ECO:0000259" key="3">
    <source>
        <dbReference type="Pfam" id="PF26078"/>
    </source>
</evidence>